<comment type="caution">
    <text evidence="5">The sequence shown here is derived from an EMBL/GenBank/DDBJ whole genome shotgun (WGS) entry which is preliminary data.</text>
</comment>
<feature type="chain" id="PRO_5046499614" description="Peptidase A1 domain-containing protein" evidence="3">
    <location>
        <begin position="21"/>
        <end position="530"/>
    </location>
</feature>
<accession>A0ABR4D5Q4</accession>
<reference evidence="5 6" key="1">
    <citation type="journal article" date="2024" name="Commun. Biol.">
        <title>Comparative genomic analysis of thermophilic fungi reveals convergent evolutionary adaptations and gene losses.</title>
        <authorList>
            <person name="Steindorff A.S."/>
            <person name="Aguilar-Pontes M.V."/>
            <person name="Robinson A.J."/>
            <person name="Andreopoulos B."/>
            <person name="LaButti K."/>
            <person name="Kuo A."/>
            <person name="Mondo S."/>
            <person name="Riley R."/>
            <person name="Otillar R."/>
            <person name="Haridas S."/>
            <person name="Lipzen A."/>
            <person name="Grimwood J."/>
            <person name="Schmutz J."/>
            <person name="Clum A."/>
            <person name="Reid I.D."/>
            <person name="Moisan M.C."/>
            <person name="Butler G."/>
            <person name="Nguyen T.T.M."/>
            <person name="Dewar K."/>
            <person name="Conant G."/>
            <person name="Drula E."/>
            <person name="Henrissat B."/>
            <person name="Hansel C."/>
            <person name="Singer S."/>
            <person name="Hutchinson M.I."/>
            <person name="de Vries R.P."/>
            <person name="Natvig D.O."/>
            <person name="Powell A.J."/>
            <person name="Tsang A."/>
            <person name="Grigoriev I.V."/>
        </authorList>
    </citation>
    <scope>NUCLEOTIDE SEQUENCE [LARGE SCALE GENOMIC DNA]</scope>
    <source>
        <strain evidence="5 6">ATCC 22073</strain>
    </source>
</reference>
<dbReference type="Pfam" id="PF00026">
    <property type="entry name" value="Asp"/>
    <property type="match status" value="1"/>
</dbReference>
<protein>
    <recommendedName>
        <fullName evidence="4">Peptidase A1 domain-containing protein</fullName>
    </recommendedName>
</protein>
<dbReference type="InterPro" id="IPR033121">
    <property type="entry name" value="PEPTIDASE_A1"/>
</dbReference>
<gene>
    <name evidence="5" type="ORF">VTJ83DRAFT_6790</name>
</gene>
<feature type="domain" description="Peptidase A1" evidence="4">
    <location>
        <begin position="136"/>
        <end position="447"/>
    </location>
</feature>
<evidence type="ECO:0000256" key="1">
    <source>
        <dbReference type="ARBA" id="ARBA00007447"/>
    </source>
</evidence>
<dbReference type="CDD" id="cd05471">
    <property type="entry name" value="pepsin_like"/>
    <property type="match status" value="1"/>
</dbReference>
<dbReference type="PANTHER" id="PTHR47966">
    <property type="entry name" value="BETA-SITE APP-CLEAVING ENZYME, ISOFORM A-RELATED"/>
    <property type="match status" value="1"/>
</dbReference>
<name>A0ABR4D5Q4_9PEZI</name>
<keyword evidence="6" id="KW-1185">Reference proteome</keyword>
<dbReference type="InterPro" id="IPR021109">
    <property type="entry name" value="Peptidase_aspartic_dom_sf"/>
</dbReference>
<dbReference type="PROSITE" id="PS51767">
    <property type="entry name" value="PEPTIDASE_A1"/>
    <property type="match status" value="1"/>
</dbReference>
<organism evidence="5 6">
    <name type="scientific">Remersonia thermophila</name>
    <dbReference type="NCBI Taxonomy" id="72144"/>
    <lineage>
        <taxon>Eukaryota</taxon>
        <taxon>Fungi</taxon>
        <taxon>Dikarya</taxon>
        <taxon>Ascomycota</taxon>
        <taxon>Pezizomycotina</taxon>
        <taxon>Sordariomycetes</taxon>
        <taxon>Sordariomycetidae</taxon>
        <taxon>Sordariales</taxon>
        <taxon>Sordariales incertae sedis</taxon>
        <taxon>Remersonia</taxon>
    </lineage>
</organism>
<evidence type="ECO:0000256" key="2">
    <source>
        <dbReference type="SAM" id="MobiDB-lite"/>
    </source>
</evidence>
<dbReference type="EMBL" id="JAZGUE010000006">
    <property type="protein sequence ID" value="KAL2265690.1"/>
    <property type="molecule type" value="Genomic_DNA"/>
</dbReference>
<dbReference type="RefSeq" id="XP_070864417.1">
    <property type="nucleotide sequence ID" value="XM_071013540.1"/>
</dbReference>
<dbReference type="Gene3D" id="2.40.70.10">
    <property type="entry name" value="Acid Proteases"/>
    <property type="match status" value="2"/>
</dbReference>
<keyword evidence="3" id="KW-0732">Signal</keyword>
<evidence type="ECO:0000313" key="6">
    <source>
        <dbReference type="Proteomes" id="UP001600064"/>
    </source>
</evidence>
<dbReference type="PANTHER" id="PTHR47966:SF75">
    <property type="entry name" value="ENDOPEPTIDASE (CTSD), PUTATIVE (AFU_ORTHOLOGUE AFUA_4G07040)-RELATED"/>
    <property type="match status" value="1"/>
</dbReference>
<dbReference type="SUPFAM" id="SSF50630">
    <property type="entry name" value="Acid proteases"/>
    <property type="match status" value="1"/>
</dbReference>
<feature type="region of interest" description="Disordered" evidence="2">
    <location>
        <begin position="41"/>
        <end position="71"/>
    </location>
</feature>
<dbReference type="GeneID" id="98128184"/>
<dbReference type="Proteomes" id="UP001600064">
    <property type="component" value="Unassembled WGS sequence"/>
</dbReference>
<sequence length="530" mass="55990">MLGAAALFLQLTLWAAAVHAFFPFIPDGHCAPDEDCHAHSPGFKRSHAEAPKGITVPVHHVPTTTHDPTKTDPVAVAASRIARKFARPQPPASVTLPAPVPVRLEKRDNAYDVSEPIEPTEPNSAGIFQYGPDYSYFIQVQVGTPSQSMFMLLDTGAANTWMMGAKCQSAACGLHDTFDESASTTWRKTADFFGIQYGSGNVSGFVGTDTASFAGLTIRELTFGLASHVNDSFKHFAFDGILGLGMGDSVTGGNFLSHLKNNKILDSLVLGISLNRGSDGVNDGQITFGGVDPAKFTGEITYSDIAPPQRAKGEWAITMDGASYDGKGAGSTNVLAYIDTGTSFIFAPPADLDELFKHVPGSSSYDNKRYREYQVPCNTTTPIVLTFAGESYEISPADWILPKGDKCVGNLYGWEVRPGTGSWLLGDTFLKNVYSVYDADKKRIGFARKAETLGKPTSSSSSESSHPTSTLAGDDSTHPVMPGSTSGEASGTAQATTAGPAAAQVNSGSRMGPGLLYAGAWCVAALAATL</sequence>
<feature type="compositionally biased region" description="Low complexity" evidence="2">
    <location>
        <begin position="457"/>
        <end position="470"/>
    </location>
</feature>
<dbReference type="InterPro" id="IPR001461">
    <property type="entry name" value="Aspartic_peptidase_A1"/>
</dbReference>
<comment type="similarity">
    <text evidence="1">Belongs to the peptidase A1 family.</text>
</comment>
<feature type="signal peptide" evidence="3">
    <location>
        <begin position="1"/>
        <end position="20"/>
    </location>
</feature>
<feature type="region of interest" description="Disordered" evidence="2">
    <location>
        <begin position="451"/>
        <end position="505"/>
    </location>
</feature>
<dbReference type="PRINTS" id="PR00792">
    <property type="entry name" value="PEPSIN"/>
</dbReference>
<feature type="compositionally biased region" description="Low complexity" evidence="2">
    <location>
        <begin position="55"/>
        <end position="71"/>
    </location>
</feature>
<dbReference type="InterPro" id="IPR034164">
    <property type="entry name" value="Pepsin-like_dom"/>
</dbReference>
<feature type="compositionally biased region" description="Low complexity" evidence="2">
    <location>
        <begin position="482"/>
        <end position="504"/>
    </location>
</feature>
<evidence type="ECO:0000256" key="3">
    <source>
        <dbReference type="SAM" id="SignalP"/>
    </source>
</evidence>
<proteinExistence type="inferred from homology"/>
<evidence type="ECO:0000313" key="5">
    <source>
        <dbReference type="EMBL" id="KAL2265690.1"/>
    </source>
</evidence>
<evidence type="ECO:0000259" key="4">
    <source>
        <dbReference type="PROSITE" id="PS51767"/>
    </source>
</evidence>